<organism evidence="1 2">
    <name type="scientific">Mesorhizobium delmotii</name>
    <dbReference type="NCBI Taxonomy" id="1631247"/>
    <lineage>
        <taxon>Bacteria</taxon>
        <taxon>Pseudomonadati</taxon>
        <taxon>Pseudomonadota</taxon>
        <taxon>Alphaproteobacteria</taxon>
        <taxon>Hyphomicrobiales</taxon>
        <taxon>Phyllobacteriaceae</taxon>
        <taxon>Mesorhizobium</taxon>
    </lineage>
</organism>
<evidence type="ECO:0000313" key="2">
    <source>
        <dbReference type="Proteomes" id="UP000245698"/>
    </source>
</evidence>
<accession>A0A2P9AW16</accession>
<keyword evidence="2" id="KW-1185">Reference proteome</keyword>
<sequence length="75" mass="8947">MHKSYDDKKAMIEELRGPFSMDMVMQEVNRYADSEFRYSDKSDDAAVTKMIRDTRLRDRAVREIEELKKKGLWNA</sequence>
<protein>
    <submittedName>
        <fullName evidence="1">Uncharacterized protein</fullName>
    </submittedName>
</protein>
<reference evidence="2" key="1">
    <citation type="submission" date="2016-12" db="EMBL/GenBank/DDBJ databases">
        <authorList>
            <person name="Brunel B."/>
        </authorList>
    </citation>
    <scope>NUCLEOTIDE SEQUENCE [LARGE SCALE GENOMIC DNA]</scope>
</reference>
<dbReference type="Proteomes" id="UP000245698">
    <property type="component" value="Unassembled WGS sequence"/>
</dbReference>
<name>A0A2P9AW16_9HYPH</name>
<gene>
    <name evidence="1" type="ORF">BQ8482_790001</name>
</gene>
<dbReference type="EMBL" id="FUIG01000091">
    <property type="protein sequence ID" value="SJM35373.1"/>
    <property type="molecule type" value="Genomic_DNA"/>
</dbReference>
<dbReference type="AlphaFoldDB" id="A0A2P9AW16"/>
<proteinExistence type="predicted"/>
<evidence type="ECO:0000313" key="1">
    <source>
        <dbReference type="EMBL" id="SJM35373.1"/>
    </source>
</evidence>